<evidence type="ECO:0000256" key="2">
    <source>
        <dbReference type="ARBA" id="ARBA00023125"/>
    </source>
</evidence>
<dbReference type="PROSITE" id="PS01124">
    <property type="entry name" value="HTH_ARAC_FAMILY_2"/>
    <property type="match status" value="1"/>
</dbReference>
<keyword evidence="2 6" id="KW-0238">DNA-binding</keyword>
<keyword evidence="7" id="KW-1185">Reference proteome</keyword>
<dbReference type="AlphaFoldDB" id="A0A1H0TIS1"/>
<feature type="region of interest" description="Disordered" evidence="4">
    <location>
        <begin position="330"/>
        <end position="353"/>
    </location>
</feature>
<evidence type="ECO:0000313" key="7">
    <source>
        <dbReference type="Proteomes" id="UP000199460"/>
    </source>
</evidence>
<dbReference type="Proteomes" id="UP000199460">
    <property type="component" value="Unassembled WGS sequence"/>
</dbReference>
<dbReference type="SMART" id="SM00342">
    <property type="entry name" value="HTH_ARAC"/>
    <property type="match status" value="1"/>
</dbReference>
<reference evidence="7" key="1">
    <citation type="submission" date="2016-10" db="EMBL/GenBank/DDBJ databases">
        <authorList>
            <person name="Varghese N."/>
            <person name="Submissions S."/>
        </authorList>
    </citation>
    <scope>NUCLEOTIDE SEQUENCE [LARGE SCALE GENOMIC DNA]</scope>
    <source>
        <strain evidence="7">JCM 18416</strain>
    </source>
</reference>
<evidence type="ECO:0000256" key="1">
    <source>
        <dbReference type="ARBA" id="ARBA00023015"/>
    </source>
</evidence>
<dbReference type="PANTHER" id="PTHR47894:SF1">
    <property type="entry name" value="HTH-TYPE TRANSCRIPTIONAL REGULATOR VQSM"/>
    <property type="match status" value="1"/>
</dbReference>
<dbReference type="InterPro" id="IPR032687">
    <property type="entry name" value="AraC-type_N"/>
</dbReference>
<evidence type="ECO:0000256" key="4">
    <source>
        <dbReference type="SAM" id="MobiDB-lite"/>
    </source>
</evidence>
<dbReference type="GO" id="GO:0003700">
    <property type="term" value="F:DNA-binding transcription factor activity"/>
    <property type="evidence" value="ECO:0007669"/>
    <property type="project" value="InterPro"/>
</dbReference>
<dbReference type="GeneID" id="300931285"/>
<dbReference type="SUPFAM" id="SSF46689">
    <property type="entry name" value="Homeodomain-like"/>
    <property type="match status" value="1"/>
</dbReference>
<keyword evidence="3" id="KW-0804">Transcription</keyword>
<evidence type="ECO:0000259" key="5">
    <source>
        <dbReference type="PROSITE" id="PS01124"/>
    </source>
</evidence>
<keyword evidence="1" id="KW-0805">Transcription regulation</keyword>
<evidence type="ECO:0000256" key="3">
    <source>
        <dbReference type="ARBA" id="ARBA00023163"/>
    </source>
</evidence>
<dbReference type="Pfam" id="PF12625">
    <property type="entry name" value="Arabinose_bd"/>
    <property type="match status" value="1"/>
</dbReference>
<evidence type="ECO:0000313" key="6">
    <source>
        <dbReference type="EMBL" id="SDP53952.1"/>
    </source>
</evidence>
<dbReference type="Gene3D" id="1.10.10.60">
    <property type="entry name" value="Homeodomain-like"/>
    <property type="match status" value="1"/>
</dbReference>
<accession>A0A1H0TIS1</accession>
<dbReference type="Pfam" id="PF12833">
    <property type="entry name" value="HTH_18"/>
    <property type="match status" value="1"/>
</dbReference>
<name>A0A1H0TIS1_9GAMM</name>
<proteinExistence type="predicted"/>
<dbReference type="RefSeq" id="WP_244157922.1">
    <property type="nucleotide sequence ID" value="NZ_FNJJ01000004.1"/>
</dbReference>
<dbReference type="InterPro" id="IPR018060">
    <property type="entry name" value="HTH_AraC"/>
</dbReference>
<protein>
    <submittedName>
        <fullName evidence="6">AraC-type DNA-binding protein</fullName>
    </submittedName>
</protein>
<dbReference type="GO" id="GO:0005829">
    <property type="term" value="C:cytosol"/>
    <property type="evidence" value="ECO:0007669"/>
    <property type="project" value="TreeGrafter"/>
</dbReference>
<dbReference type="GO" id="GO:0000976">
    <property type="term" value="F:transcription cis-regulatory region binding"/>
    <property type="evidence" value="ECO:0007669"/>
    <property type="project" value="TreeGrafter"/>
</dbReference>
<feature type="domain" description="HTH araC/xylS-type" evidence="5">
    <location>
        <begin position="240"/>
        <end position="337"/>
    </location>
</feature>
<dbReference type="InterPro" id="IPR009057">
    <property type="entry name" value="Homeodomain-like_sf"/>
</dbReference>
<gene>
    <name evidence="6" type="ORF">SAMN05216213_104182</name>
</gene>
<dbReference type="EMBL" id="FNJJ01000004">
    <property type="protein sequence ID" value="SDP53952.1"/>
    <property type="molecule type" value="Genomic_DNA"/>
</dbReference>
<dbReference type="PANTHER" id="PTHR47894">
    <property type="entry name" value="HTH-TYPE TRANSCRIPTIONAL REGULATOR GADX"/>
    <property type="match status" value="1"/>
</dbReference>
<sequence>MADRAFVALTHSSTLRRLLYEALAALGLDPTDTYRRAYAGVALAAPLLEAREEHDNAPRFWRALEGISGDVDIGLHLGEMMQPRPMDVVGYLLLAARDLRQGLQAFVRFQHILSGGFAARLVEQGDEARLVIDLNYREVGSLRQQMECLAVLLSKMLAAAAGDALPLSGVEFRHRAPRRLAEHRRLLGVEPRFAQPHDVLILPRALLSRPSRSASPRLFEVLSGEAEKQLAELVENQLLARVRYWLELNLGSMTCSLQACAQALGSNRSALQRALGEQGSSFRTLHDEVRRLRALRLLDQGLGVREVARACGFAELSPFYRAFRRWQGGTPRGAAASGSDDEASAEQAQAFGH</sequence>
<organism evidence="6 7">
    <name type="scientific">Ectopseudomonas guguanensis</name>
    <dbReference type="NCBI Taxonomy" id="1198456"/>
    <lineage>
        <taxon>Bacteria</taxon>
        <taxon>Pseudomonadati</taxon>
        <taxon>Pseudomonadota</taxon>
        <taxon>Gammaproteobacteria</taxon>
        <taxon>Pseudomonadales</taxon>
        <taxon>Pseudomonadaceae</taxon>
        <taxon>Ectopseudomonas</taxon>
    </lineage>
</organism>